<organism evidence="3 4">
    <name type="scientific">Hyphobacterium vulgare</name>
    <dbReference type="NCBI Taxonomy" id="1736751"/>
    <lineage>
        <taxon>Bacteria</taxon>
        <taxon>Pseudomonadati</taxon>
        <taxon>Pseudomonadota</taxon>
        <taxon>Alphaproteobacteria</taxon>
        <taxon>Maricaulales</taxon>
        <taxon>Maricaulaceae</taxon>
        <taxon>Hyphobacterium</taxon>
    </lineage>
</organism>
<dbReference type="CDD" id="cd00165">
    <property type="entry name" value="S4"/>
    <property type="match status" value="1"/>
</dbReference>
<evidence type="ECO:0000313" key="4">
    <source>
        <dbReference type="Proteomes" id="UP001595379"/>
    </source>
</evidence>
<comment type="caution">
    <text evidence="3">The sequence shown here is derived from an EMBL/GenBank/DDBJ whole genome shotgun (WGS) entry which is preliminary data.</text>
</comment>
<dbReference type="PROSITE" id="PS50889">
    <property type="entry name" value="S4"/>
    <property type="match status" value="1"/>
</dbReference>
<evidence type="ECO:0000313" key="3">
    <source>
        <dbReference type="EMBL" id="MFC2926327.1"/>
    </source>
</evidence>
<keyword evidence="4" id="KW-1185">Reference proteome</keyword>
<dbReference type="Proteomes" id="UP001595379">
    <property type="component" value="Unassembled WGS sequence"/>
</dbReference>
<proteinExistence type="predicted"/>
<keyword evidence="1" id="KW-0694">RNA-binding</keyword>
<gene>
    <name evidence="3" type="ORF">ACFOOR_09430</name>
</gene>
<accession>A0ABV6ZY17</accession>
<evidence type="ECO:0000259" key="2">
    <source>
        <dbReference type="Pfam" id="PF01479"/>
    </source>
</evidence>
<dbReference type="EMBL" id="JBHRSV010000017">
    <property type="protein sequence ID" value="MFC2926327.1"/>
    <property type="molecule type" value="Genomic_DNA"/>
</dbReference>
<reference evidence="4" key="1">
    <citation type="journal article" date="2019" name="Int. J. Syst. Evol. Microbiol.">
        <title>The Global Catalogue of Microorganisms (GCM) 10K type strain sequencing project: providing services to taxonomists for standard genome sequencing and annotation.</title>
        <authorList>
            <consortium name="The Broad Institute Genomics Platform"/>
            <consortium name="The Broad Institute Genome Sequencing Center for Infectious Disease"/>
            <person name="Wu L."/>
            <person name="Ma J."/>
        </authorList>
    </citation>
    <scope>NUCLEOTIDE SEQUENCE [LARGE SCALE GENOMIC DNA]</scope>
    <source>
        <strain evidence="4">KCTC 52487</strain>
    </source>
</reference>
<protein>
    <submittedName>
        <fullName evidence="3">RNA-binding S4 domain-containing protein</fullName>
    </submittedName>
</protein>
<dbReference type="Pfam" id="PF01479">
    <property type="entry name" value="S4"/>
    <property type="match status" value="1"/>
</dbReference>
<feature type="domain" description="RNA-binding S4" evidence="2">
    <location>
        <begin position="8"/>
        <end position="57"/>
    </location>
</feature>
<evidence type="ECO:0000256" key="1">
    <source>
        <dbReference type="PROSITE-ProRule" id="PRU00182"/>
    </source>
</evidence>
<dbReference type="InterPro" id="IPR002942">
    <property type="entry name" value="S4_RNA-bd"/>
</dbReference>
<sequence length="100" mass="10859">MSETAGIRVDVWLWRARFFKSRTMATRFVETGSVRLGRAGHTSRVEKASALVRPGDVLTLSLPSGVRQLRIAALGARRGPPDEARALYETTAPGVGKTHA</sequence>
<dbReference type="RefSeq" id="WP_343165710.1">
    <property type="nucleotide sequence ID" value="NZ_JBHRSV010000017.1"/>
</dbReference>
<dbReference type="InterPro" id="IPR036986">
    <property type="entry name" value="S4_RNA-bd_sf"/>
</dbReference>
<dbReference type="Gene3D" id="3.10.290.10">
    <property type="entry name" value="RNA-binding S4 domain"/>
    <property type="match status" value="1"/>
</dbReference>
<name>A0ABV6ZY17_9PROT</name>
<dbReference type="SUPFAM" id="SSF55174">
    <property type="entry name" value="Alpha-L RNA-binding motif"/>
    <property type="match status" value="1"/>
</dbReference>